<evidence type="ECO:0000313" key="3">
    <source>
        <dbReference type="Proteomes" id="UP001221413"/>
    </source>
</evidence>
<dbReference type="AlphaFoldDB" id="A0AAD6NIP3"/>
<feature type="compositionally biased region" description="Acidic residues" evidence="1">
    <location>
        <begin position="68"/>
        <end position="84"/>
    </location>
</feature>
<feature type="compositionally biased region" description="Basic and acidic residues" evidence="1">
    <location>
        <begin position="134"/>
        <end position="155"/>
    </location>
</feature>
<feature type="compositionally biased region" description="Basic and acidic residues" evidence="1">
    <location>
        <begin position="30"/>
        <end position="40"/>
    </location>
</feature>
<organism evidence="2 3">
    <name type="scientific">Drechslerella dactyloides</name>
    <name type="common">Nematode-trapping fungus</name>
    <name type="synonym">Arthrobotrys dactyloides</name>
    <dbReference type="NCBI Taxonomy" id="74499"/>
    <lineage>
        <taxon>Eukaryota</taxon>
        <taxon>Fungi</taxon>
        <taxon>Dikarya</taxon>
        <taxon>Ascomycota</taxon>
        <taxon>Pezizomycotina</taxon>
        <taxon>Orbiliomycetes</taxon>
        <taxon>Orbiliales</taxon>
        <taxon>Orbiliaceae</taxon>
        <taxon>Drechslerella</taxon>
    </lineage>
</organism>
<keyword evidence="3" id="KW-1185">Reference proteome</keyword>
<comment type="caution">
    <text evidence="2">The sequence shown here is derived from an EMBL/GenBank/DDBJ whole genome shotgun (WGS) entry which is preliminary data.</text>
</comment>
<accession>A0AAD6NIP3</accession>
<sequence length="232" mass="26854">MALIGRSPIAHQDSAHEFTFVATRCRKQVSPRDERSETLHLLRPTKQQRSIKQELRSDPLEPITEQGEQNELEEEIPTDIDEDIFALPSHSQGYQERSQEHEHQDGARDGDHQNGDHQEDDQDEGDWDEDQEDHQDVDQRQHHDESQDEDHRGREEPEEEIVSQLARSSGSMMSSRTKSAPKKRALRKRGHASNGSQCHPAGHRVAPWARILDARFRAEQLELAHFDWRQSC</sequence>
<feature type="compositionally biased region" description="Low complexity" evidence="1">
    <location>
        <begin position="167"/>
        <end position="176"/>
    </location>
</feature>
<feature type="compositionally biased region" description="Basic and acidic residues" evidence="1">
    <location>
        <begin position="97"/>
        <end position="117"/>
    </location>
</feature>
<gene>
    <name evidence="2" type="ORF">Dda_6965</name>
</gene>
<feature type="compositionally biased region" description="Acidic residues" evidence="1">
    <location>
        <begin position="118"/>
        <end position="133"/>
    </location>
</feature>
<feature type="compositionally biased region" description="Basic residues" evidence="1">
    <location>
        <begin position="179"/>
        <end position="191"/>
    </location>
</feature>
<evidence type="ECO:0000313" key="2">
    <source>
        <dbReference type="EMBL" id="KAJ6258053.1"/>
    </source>
</evidence>
<evidence type="ECO:0000256" key="1">
    <source>
        <dbReference type="SAM" id="MobiDB-lite"/>
    </source>
</evidence>
<proteinExistence type="predicted"/>
<name>A0AAD6NIP3_DREDA</name>
<reference evidence="2" key="1">
    <citation type="submission" date="2023-01" db="EMBL/GenBank/DDBJ databases">
        <title>The chitinases involved in constricting ring structure development in the nematode-trapping fungus Drechslerella dactyloides.</title>
        <authorList>
            <person name="Wang R."/>
            <person name="Zhang L."/>
            <person name="Tang P."/>
            <person name="Li S."/>
            <person name="Liang L."/>
        </authorList>
    </citation>
    <scope>NUCLEOTIDE SEQUENCE</scope>
    <source>
        <strain evidence="2">YMF1.00031</strain>
    </source>
</reference>
<protein>
    <submittedName>
        <fullName evidence="2">Uncharacterized protein</fullName>
    </submittedName>
</protein>
<feature type="region of interest" description="Disordered" evidence="1">
    <location>
        <begin position="27"/>
        <end position="202"/>
    </location>
</feature>
<dbReference type="EMBL" id="JAQGDS010000009">
    <property type="protein sequence ID" value="KAJ6258053.1"/>
    <property type="molecule type" value="Genomic_DNA"/>
</dbReference>
<dbReference type="Proteomes" id="UP001221413">
    <property type="component" value="Unassembled WGS sequence"/>
</dbReference>